<dbReference type="Proteomes" id="UP001164819">
    <property type="component" value="Chromosome"/>
</dbReference>
<feature type="chain" id="PRO_5039462981" description="Sel1 repeat family protein" evidence="2">
    <location>
        <begin position="26"/>
        <end position="482"/>
    </location>
</feature>
<dbReference type="InterPro" id="IPR006597">
    <property type="entry name" value="Sel1-like"/>
</dbReference>
<protein>
    <recommendedName>
        <fullName evidence="4">Sel1 repeat family protein</fullName>
    </recommendedName>
</protein>
<dbReference type="PROSITE" id="PS51257">
    <property type="entry name" value="PROKAR_LIPOPROTEIN"/>
    <property type="match status" value="1"/>
</dbReference>
<dbReference type="PANTHER" id="PTHR11102:SF160">
    <property type="entry name" value="ERAD-ASSOCIATED E3 UBIQUITIN-PROTEIN LIGASE COMPONENT HRD3"/>
    <property type="match status" value="1"/>
</dbReference>
<feature type="region of interest" description="Disordered" evidence="1">
    <location>
        <begin position="456"/>
        <end position="482"/>
    </location>
</feature>
<name>A0A9E9NUZ6_9BURK</name>
<sequence length="482" mass="52411">MPFSFRCLPAVLSVLSCLASGTVQARQAGYAPAMNVPASHDETANRPEDALRRLEKSAAKHDPESQYRLAGILLSREKIPPETAKRALELTMASAGSGYPPAQFALAKHYRYGTLTDPDAEKALMWYHMSAARQYVPALTELADIYENGLMDQPVDKALSGQLRARIGQIRGIPAPEPPGRLADTIETVRDGIWPFCFTLPFIIAGLFRMRARYRARQIESGVRLFKSGQYDMAARFLDKKYVPAFTAGAAAYGEMLALGLGVEKNVAKAMPYLTIASPKDGRAAFLTGTLFENGDGVPQNAKEAVYWYERAAGLDNTDAMTRLGILHALGQGTARHDGKAFEWLQKAAANDHIAATAALAVLHHLGRGTEKDEATAYRLTRKAAAQDQPAALYNLAVSCRHGFGTPVDGTRADRLFRQSAERGCRQAMLALAAMHETHSPETCSSEEAAFWRGKAAQTPARPPSESVLLYPETDMDGLQAG</sequence>
<dbReference type="SMART" id="SM00671">
    <property type="entry name" value="SEL1"/>
    <property type="match status" value="7"/>
</dbReference>
<keyword evidence="2" id="KW-0732">Signal</keyword>
<dbReference type="SUPFAM" id="SSF81901">
    <property type="entry name" value="HCP-like"/>
    <property type="match status" value="2"/>
</dbReference>
<feature type="signal peptide" evidence="2">
    <location>
        <begin position="1"/>
        <end position="25"/>
    </location>
</feature>
<evidence type="ECO:0000256" key="2">
    <source>
        <dbReference type="SAM" id="SignalP"/>
    </source>
</evidence>
<dbReference type="Pfam" id="PF08238">
    <property type="entry name" value="Sel1"/>
    <property type="match status" value="7"/>
</dbReference>
<dbReference type="InterPro" id="IPR011990">
    <property type="entry name" value="TPR-like_helical_dom_sf"/>
</dbReference>
<dbReference type="AlphaFoldDB" id="A0A9E9NUZ6"/>
<dbReference type="Gene3D" id="1.25.40.10">
    <property type="entry name" value="Tetratricopeptide repeat domain"/>
    <property type="match status" value="2"/>
</dbReference>
<proteinExistence type="predicted"/>
<gene>
    <name evidence="3" type="ORF">NB646_05050</name>
</gene>
<evidence type="ECO:0000313" key="3">
    <source>
        <dbReference type="EMBL" id="WAV92087.1"/>
    </source>
</evidence>
<dbReference type="PANTHER" id="PTHR11102">
    <property type="entry name" value="SEL-1-LIKE PROTEIN"/>
    <property type="match status" value="1"/>
</dbReference>
<organism evidence="3">
    <name type="scientific">Oxalobacter aliiformigenes</name>
    <dbReference type="NCBI Taxonomy" id="2946593"/>
    <lineage>
        <taxon>Bacteria</taxon>
        <taxon>Pseudomonadati</taxon>
        <taxon>Pseudomonadota</taxon>
        <taxon>Betaproteobacteria</taxon>
        <taxon>Burkholderiales</taxon>
        <taxon>Oxalobacteraceae</taxon>
        <taxon>Oxalobacter</taxon>
    </lineage>
</organism>
<accession>A0A9E9NUZ6</accession>
<evidence type="ECO:0000256" key="1">
    <source>
        <dbReference type="SAM" id="MobiDB-lite"/>
    </source>
</evidence>
<dbReference type="RefSeq" id="WP_269316353.1">
    <property type="nucleotide sequence ID" value="NZ_CP098251.1"/>
</dbReference>
<dbReference type="EMBL" id="CP098251">
    <property type="protein sequence ID" value="WAV92087.1"/>
    <property type="molecule type" value="Genomic_DNA"/>
</dbReference>
<evidence type="ECO:0008006" key="4">
    <source>
        <dbReference type="Google" id="ProtNLM"/>
    </source>
</evidence>
<dbReference type="InterPro" id="IPR050767">
    <property type="entry name" value="Sel1_AlgK"/>
</dbReference>
<reference evidence="3" key="1">
    <citation type="journal article" date="2022" name="Front. Microbiol.">
        <title>New perspectives on an old grouping: The genomic and phenotypic variability of Oxalobacter formigenes and the implications for calcium oxalate stone prevention.</title>
        <authorList>
            <person name="Chmiel J.A."/>
            <person name="Carr C."/>
            <person name="Stuivenberg G.A."/>
            <person name="Venema R."/>
            <person name="Chanyi R.M."/>
            <person name="Al K.F."/>
            <person name="Giguere D."/>
            <person name="Say H."/>
            <person name="Akouris P.P."/>
            <person name="Dominguez Romero S.A."/>
            <person name="Kwong A."/>
            <person name="Tai V."/>
            <person name="Koval S.F."/>
            <person name="Razvi H."/>
            <person name="Bjazevic J."/>
            <person name="Burton J.P."/>
        </authorList>
    </citation>
    <scope>NUCLEOTIDE SEQUENCE</scope>
    <source>
        <strain evidence="3">OxK</strain>
    </source>
</reference>